<organism evidence="1 2">
    <name type="scientific">Enterococcus faecium</name>
    <name type="common">Streptococcus faecium</name>
    <dbReference type="NCBI Taxonomy" id="1352"/>
    <lineage>
        <taxon>Bacteria</taxon>
        <taxon>Bacillati</taxon>
        <taxon>Bacillota</taxon>
        <taxon>Bacilli</taxon>
        <taxon>Lactobacillales</taxon>
        <taxon>Enterococcaceae</taxon>
        <taxon>Enterococcus</taxon>
    </lineage>
</organism>
<name>A0A1B5FS76_ENTFC</name>
<evidence type="ECO:0000313" key="1">
    <source>
        <dbReference type="EMBL" id="OOL82522.1"/>
    </source>
</evidence>
<dbReference type="AlphaFoldDB" id="A0A1B5FS76"/>
<accession>A0A1B5FS76</accession>
<evidence type="ECO:0000313" key="2">
    <source>
        <dbReference type="Proteomes" id="UP000191171"/>
    </source>
</evidence>
<gene>
    <name evidence="1" type="ORF">B1P95_08700</name>
</gene>
<dbReference type="Proteomes" id="UP000191171">
    <property type="component" value="Unassembled WGS sequence"/>
</dbReference>
<protein>
    <submittedName>
        <fullName evidence="1">Uncharacterized protein</fullName>
    </submittedName>
</protein>
<sequence length="44" mass="5100">MHHLIGFMGGLQVNSLVFTSQKRKKRLAILPVFFPFFLFIFSVS</sequence>
<reference evidence="1 2" key="1">
    <citation type="submission" date="2017-02" db="EMBL/GenBank/DDBJ databases">
        <title>Clonality and virulence of isolates of VRE in Hematopoietic Stem Cell Transplanted (HSCT) patients.</title>
        <authorList>
            <person name="Marchi A.P."/>
            <person name="Martins R.C."/>
            <person name="Marie S.K."/>
            <person name="Levin A.S."/>
            <person name="Costa S.F."/>
        </authorList>
    </citation>
    <scope>NUCLEOTIDE SEQUENCE [LARGE SCALE GENOMIC DNA]</scope>
    <source>
        <strain evidence="1 2">LIM1759</strain>
    </source>
</reference>
<proteinExistence type="predicted"/>
<dbReference type="EMBL" id="MVGJ01000042">
    <property type="protein sequence ID" value="OOL82522.1"/>
    <property type="molecule type" value="Genomic_DNA"/>
</dbReference>
<comment type="caution">
    <text evidence="1">The sequence shown here is derived from an EMBL/GenBank/DDBJ whole genome shotgun (WGS) entry which is preliminary data.</text>
</comment>